<organism evidence="3 4">
    <name type="scientific">Rubroshorea leprosula</name>
    <dbReference type="NCBI Taxonomy" id="152421"/>
    <lineage>
        <taxon>Eukaryota</taxon>
        <taxon>Viridiplantae</taxon>
        <taxon>Streptophyta</taxon>
        <taxon>Embryophyta</taxon>
        <taxon>Tracheophyta</taxon>
        <taxon>Spermatophyta</taxon>
        <taxon>Magnoliopsida</taxon>
        <taxon>eudicotyledons</taxon>
        <taxon>Gunneridae</taxon>
        <taxon>Pentapetalae</taxon>
        <taxon>rosids</taxon>
        <taxon>malvids</taxon>
        <taxon>Malvales</taxon>
        <taxon>Dipterocarpaceae</taxon>
        <taxon>Rubroshorea</taxon>
    </lineage>
</organism>
<keyword evidence="2" id="KW-0732">Signal</keyword>
<comment type="similarity">
    <text evidence="1">Belongs to the peptidase S10 family.</text>
</comment>
<dbReference type="Gene3D" id="3.40.50.11320">
    <property type="match status" value="1"/>
</dbReference>
<dbReference type="InterPro" id="IPR001563">
    <property type="entry name" value="Peptidase_S10"/>
</dbReference>
<gene>
    <name evidence="3" type="ORF">SLEP1_g42530</name>
</gene>
<evidence type="ECO:0000313" key="3">
    <source>
        <dbReference type="EMBL" id="GKV34115.1"/>
    </source>
</evidence>
<dbReference type="GO" id="GO:0004185">
    <property type="term" value="F:serine-type carboxypeptidase activity"/>
    <property type="evidence" value="ECO:0007669"/>
    <property type="project" value="InterPro"/>
</dbReference>
<accession>A0AAV5LA74</accession>
<comment type="caution">
    <text evidence="3">The sequence shown here is derived from an EMBL/GenBank/DDBJ whole genome shotgun (WGS) entry which is preliminary data.</text>
</comment>
<dbReference type="Gene3D" id="3.40.50.1820">
    <property type="entry name" value="alpha/beta hydrolase"/>
    <property type="match status" value="1"/>
</dbReference>
<evidence type="ECO:0000256" key="2">
    <source>
        <dbReference type="SAM" id="SignalP"/>
    </source>
</evidence>
<evidence type="ECO:0000256" key="1">
    <source>
        <dbReference type="ARBA" id="ARBA00009431"/>
    </source>
</evidence>
<name>A0AAV5LA74_9ROSI</name>
<feature type="signal peptide" evidence="2">
    <location>
        <begin position="1"/>
        <end position="21"/>
    </location>
</feature>
<dbReference type="PANTHER" id="PTHR11802:SF198">
    <property type="entry name" value="SERINE CARBOXYPEPTIDASE-LIKE 27"/>
    <property type="match status" value="1"/>
</dbReference>
<reference evidence="3 4" key="1">
    <citation type="journal article" date="2021" name="Commun. Biol.">
        <title>The genome of Shorea leprosula (Dipterocarpaceae) highlights the ecological relevance of drought in aseasonal tropical rainforests.</title>
        <authorList>
            <person name="Ng K.K.S."/>
            <person name="Kobayashi M.J."/>
            <person name="Fawcett J.A."/>
            <person name="Hatakeyama M."/>
            <person name="Paape T."/>
            <person name="Ng C.H."/>
            <person name="Ang C.C."/>
            <person name="Tnah L.H."/>
            <person name="Lee C.T."/>
            <person name="Nishiyama T."/>
            <person name="Sese J."/>
            <person name="O'Brien M.J."/>
            <person name="Copetti D."/>
            <person name="Mohd Noor M.I."/>
            <person name="Ong R.C."/>
            <person name="Putra M."/>
            <person name="Sireger I.Z."/>
            <person name="Indrioko S."/>
            <person name="Kosugi Y."/>
            <person name="Izuno A."/>
            <person name="Isagi Y."/>
            <person name="Lee S.L."/>
            <person name="Shimizu K.K."/>
        </authorList>
    </citation>
    <scope>NUCLEOTIDE SEQUENCE [LARGE SCALE GENOMIC DNA]</scope>
    <source>
        <strain evidence="3">214</strain>
    </source>
</reference>
<dbReference type="GO" id="GO:0006508">
    <property type="term" value="P:proteolysis"/>
    <property type="evidence" value="ECO:0007669"/>
    <property type="project" value="InterPro"/>
</dbReference>
<dbReference type="GO" id="GO:0005773">
    <property type="term" value="C:vacuole"/>
    <property type="evidence" value="ECO:0007669"/>
    <property type="project" value="TreeGrafter"/>
</dbReference>
<evidence type="ECO:0000313" key="4">
    <source>
        <dbReference type="Proteomes" id="UP001054252"/>
    </source>
</evidence>
<dbReference type="EMBL" id="BPVZ01000104">
    <property type="protein sequence ID" value="GKV34115.1"/>
    <property type="molecule type" value="Genomic_DNA"/>
</dbReference>
<dbReference type="Pfam" id="PF00450">
    <property type="entry name" value="Peptidase_S10"/>
    <property type="match status" value="2"/>
</dbReference>
<dbReference type="PANTHER" id="PTHR11802">
    <property type="entry name" value="SERINE PROTEASE FAMILY S10 SERINE CARBOXYPEPTIDASE"/>
    <property type="match status" value="1"/>
</dbReference>
<dbReference type="Proteomes" id="UP001054252">
    <property type="component" value="Unassembled WGS sequence"/>
</dbReference>
<dbReference type="Gene3D" id="6.10.250.940">
    <property type="match status" value="1"/>
</dbReference>
<dbReference type="AlphaFoldDB" id="A0AAV5LA74"/>
<proteinExistence type="inferred from homology"/>
<dbReference type="SUPFAM" id="SSF53474">
    <property type="entry name" value="alpha/beta-Hydrolases"/>
    <property type="match status" value="1"/>
</dbReference>
<sequence length="410" mass="45959">MGNLQFIFVCFVSLIVGTCFCSHLKDQERDKINWLPVQPENVEFNQYSGYVTVNKRAGRALFYWFTESPKSRAPESRALVLWLNGGPCCSSIAYGAAEEIGPFRIRSDGKTLYLNPYAWNKLANIIFLESPAGVGFSYTNRTSDLYDSGDKRTGFHSTSIEISTLLEKVMQVTMFLSCLKLYMKETGGVHNPVINFKGFLVGNAVTDDHHDYIGTFEYWWTHGLISDSTNRKLRAACDMASSMHPSAECRSALGLASEEQGIIDTYSIFTQPCSGSGELRRNLRGHYLICLSNSPATSLYANDTDMVLSAHSPWMSRGYDPCTVRYSEEYFNLPQVQKALHANLDAPLSMLPIYQELIAAGFRIWLFSGDTDAMVPLTATRRSINALKLPTIANWYAWYDNGKVGGWSQV</sequence>
<protein>
    <submittedName>
        <fullName evidence="3">Uncharacterized protein</fullName>
    </submittedName>
</protein>
<keyword evidence="4" id="KW-1185">Reference proteome</keyword>
<dbReference type="PRINTS" id="PR00724">
    <property type="entry name" value="CRBOXYPTASEC"/>
</dbReference>
<dbReference type="InterPro" id="IPR029058">
    <property type="entry name" value="AB_hydrolase_fold"/>
</dbReference>
<feature type="chain" id="PRO_5043899056" evidence="2">
    <location>
        <begin position="22"/>
        <end position="410"/>
    </location>
</feature>